<evidence type="ECO:0000313" key="2">
    <source>
        <dbReference type="Proteomes" id="UP000182190"/>
    </source>
</evidence>
<sequence>MITPNPFNIPVIGQHLALLVSDEESWIIDIRQSNLSKHERNTPELGAA</sequence>
<proteinExistence type="predicted"/>
<comment type="caution">
    <text evidence="1">The sequence shown here is derived from an EMBL/GenBank/DDBJ whole genome shotgun (WGS) entry which is preliminary data.</text>
</comment>
<accession>A0A7Z9BL99</accession>
<keyword evidence="2" id="KW-1185">Reference proteome</keyword>
<gene>
    <name evidence="1" type="ORF">PL9631_250035</name>
</gene>
<name>A0A7Z9BL99_9CYAN</name>
<organism evidence="1 2">
    <name type="scientific">Planktothrix paucivesiculata PCC 9631</name>
    <dbReference type="NCBI Taxonomy" id="671071"/>
    <lineage>
        <taxon>Bacteria</taxon>
        <taxon>Bacillati</taxon>
        <taxon>Cyanobacteriota</taxon>
        <taxon>Cyanophyceae</taxon>
        <taxon>Oscillatoriophycideae</taxon>
        <taxon>Oscillatoriales</taxon>
        <taxon>Microcoleaceae</taxon>
        <taxon>Planktothrix</taxon>
    </lineage>
</organism>
<dbReference type="AlphaFoldDB" id="A0A7Z9BL99"/>
<dbReference type="EMBL" id="CZCS02000163">
    <property type="protein sequence ID" value="VXD16705.1"/>
    <property type="molecule type" value="Genomic_DNA"/>
</dbReference>
<reference evidence="1" key="1">
    <citation type="submission" date="2019-10" db="EMBL/GenBank/DDBJ databases">
        <authorList>
            <consortium name="Genoscope - CEA"/>
            <person name="William W."/>
        </authorList>
    </citation>
    <scope>NUCLEOTIDE SEQUENCE [LARGE SCALE GENOMIC DNA]</scope>
    <source>
        <strain evidence="1">BBR_PRJEB10994</strain>
    </source>
</reference>
<protein>
    <submittedName>
        <fullName evidence="1">Uncharacterized protein</fullName>
    </submittedName>
</protein>
<dbReference type="Proteomes" id="UP000182190">
    <property type="component" value="Unassembled WGS sequence"/>
</dbReference>
<evidence type="ECO:0000313" key="1">
    <source>
        <dbReference type="EMBL" id="VXD16705.1"/>
    </source>
</evidence>